<feature type="transmembrane region" description="Helical" evidence="8">
    <location>
        <begin position="111"/>
        <end position="131"/>
    </location>
</feature>
<name>A0ABD5RLW5_9EURY</name>
<feature type="transmembrane region" description="Helical" evidence="8">
    <location>
        <begin position="151"/>
        <end position="174"/>
    </location>
</feature>
<dbReference type="RefSeq" id="WP_247414253.1">
    <property type="nucleotide sequence ID" value="NZ_JALLGW010000001.1"/>
</dbReference>
<feature type="transmembrane region" description="Helical" evidence="8">
    <location>
        <begin position="23"/>
        <end position="44"/>
    </location>
</feature>
<protein>
    <submittedName>
        <fullName evidence="9">FecCD family ABC transporter permease</fullName>
    </submittedName>
</protein>
<keyword evidence="4" id="KW-1003">Cell membrane</keyword>
<evidence type="ECO:0000256" key="3">
    <source>
        <dbReference type="ARBA" id="ARBA00022448"/>
    </source>
</evidence>
<dbReference type="CDD" id="cd06550">
    <property type="entry name" value="TM_ABC_iron-siderophores_like"/>
    <property type="match status" value="1"/>
</dbReference>
<keyword evidence="10" id="KW-1185">Reference proteome</keyword>
<dbReference type="AlphaFoldDB" id="A0ABD5RLW5"/>
<evidence type="ECO:0000313" key="9">
    <source>
        <dbReference type="EMBL" id="MFC5971353.1"/>
    </source>
</evidence>
<dbReference type="PANTHER" id="PTHR30472:SF25">
    <property type="entry name" value="ABC TRANSPORTER PERMEASE PROTEIN MJ0876-RELATED"/>
    <property type="match status" value="1"/>
</dbReference>
<accession>A0ABD5RLW5</accession>
<evidence type="ECO:0000256" key="7">
    <source>
        <dbReference type="ARBA" id="ARBA00023136"/>
    </source>
</evidence>
<reference evidence="9 10" key="1">
    <citation type="journal article" date="2019" name="Int. J. Syst. Evol. Microbiol.">
        <title>The Global Catalogue of Microorganisms (GCM) 10K type strain sequencing project: providing services to taxonomists for standard genome sequencing and annotation.</title>
        <authorList>
            <consortium name="The Broad Institute Genomics Platform"/>
            <consortium name="The Broad Institute Genome Sequencing Center for Infectious Disease"/>
            <person name="Wu L."/>
            <person name="Ma J."/>
        </authorList>
    </citation>
    <scope>NUCLEOTIDE SEQUENCE [LARGE SCALE GENOMIC DNA]</scope>
    <source>
        <strain evidence="9 10">CGMCC 1.12543</strain>
    </source>
</reference>
<sequence>MATDTDTAATRQDQGRVWLDGKLVTLCLGGTLVVVASLLVQVSFGTYSMSIPQAWGAVADPAVWTHPQVLLRFLLGEGLGDAVAGTLGLSTAEVDLPTATNIVWNIRLPRVFVAILVGMALAVSGAIFQAVTRNELASPFILGVSSGAGLAVLLTLVVFSSVSIAIPLGITTFVFDSTAMLPLTAALGGALAFAIVYAIAWKGGTSPVRLVLAGVIVSTVFQSLQTALFTFASDIGVVQQAIAWTTGSLTGVEWEQVRLALPGTFVAVVLSLALARQLNVLLLGESTARSLGMPVERMRFGLSAVAILAAAASIAVAGIVSFVGLIVPHVVRNIVGSDYRKLVVGCLFVGPALMCAADVGARLFFELAFNQPQQLHVGIVTGLIGGPYFLYLMRKQQTMGEL</sequence>
<evidence type="ECO:0000256" key="5">
    <source>
        <dbReference type="ARBA" id="ARBA00022692"/>
    </source>
</evidence>
<dbReference type="EMBL" id="JBHSQH010000001">
    <property type="protein sequence ID" value="MFC5971353.1"/>
    <property type="molecule type" value="Genomic_DNA"/>
</dbReference>
<keyword evidence="7 8" id="KW-0472">Membrane</keyword>
<comment type="similarity">
    <text evidence="2">Belongs to the binding-protein-dependent transport system permease family. FecCD subfamily.</text>
</comment>
<keyword evidence="3" id="KW-0813">Transport</keyword>
<dbReference type="Proteomes" id="UP001596099">
    <property type="component" value="Unassembled WGS sequence"/>
</dbReference>
<dbReference type="GO" id="GO:0005886">
    <property type="term" value="C:plasma membrane"/>
    <property type="evidence" value="ECO:0007669"/>
    <property type="project" value="UniProtKB-SubCell"/>
</dbReference>
<keyword evidence="5 8" id="KW-0812">Transmembrane</keyword>
<organism evidence="9 10">
    <name type="scientific">Halomarina salina</name>
    <dbReference type="NCBI Taxonomy" id="1872699"/>
    <lineage>
        <taxon>Archaea</taxon>
        <taxon>Methanobacteriati</taxon>
        <taxon>Methanobacteriota</taxon>
        <taxon>Stenosarchaea group</taxon>
        <taxon>Halobacteria</taxon>
        <taxon>Halobacteriales</taxon>
        <taxon>Natronomonadaceae</taxon>
        <taxon>Halomarina</taxon>
    </lineage>
</organism>
<comment type="caution">
    <text evidence="9">The sequence shown here is derived from an EMBL/GenBank/DDBJ whole genome shotgun (WGS) entry which is preliminary data.</text>
</comment>
<feature type="transmembrane region" description="Helical" evidence="8">
    <location>
        <begin position="375"/>
        <end position="393"/>
    </location>
</feature>
<feature type="transmembrane region" description="Helical" evidence="8">
    <location>
        <begin position="302"/>
        <end position="330"/>
    </location>
</feature>
<proteinExistence type="inferred from homology"/>
<keyword evidence="6 8" id="KW-1133">Transmembrane helix</keyword>
<evidence type="ECO:0000256" key="2">
    <source>
        <dbReference type="ARBA" id="ARBA00007935"/>
    </source>
</evidence>
<dbReference type="Gene3D" id="1.10.3470.10">
    <property type="entry name" value="ABC transporter involved in vitamin B12 uptake, BtuC"/>
    <property type="match status" value="1"/>
</dbReference>
<evidence type="ECO:0000256" key="4">
    <source>
        <dbReference type="ARBA" id="ARBA00022475"/>
    </source>
</evidence>
<dbReference type="SUPFAM" id="SSF81345">
    <property type="entry name" value="ABC transporter involved in vitamin B12 uptake, BtuC"/>
    <property type="match status" value="1"/>
</dbReference>
<dbReference type="PANTHER" id="PTHR30472">
    <property type="entry name" value="FERRIC ENTEROBACTIN TRANSPORT SYSTEM PERMEASE PROTEIN"/>
    <property type="match status" value="1"/>
</dbReference>
<dbReference type="Pfam" id="PF01032">
    <property type="entry name" value="FecCD"/>
    <property type="match status" value="1"/>
</dbReference>
<dbReference type="InterPro" id="IPR037294">
    <property type="entry name" value="ABC_BtuC-like"/>
</dbReference>
<evidence type="ECO:0000313" key="10">
    <source>
        <dbReference type="Proteomes" id="UP001596099"/>
    </source>
</evidence>
<dbReference type="InterPro" id="IPR000522">
    <property type="entry name" value="ABC_transptr_permease_BtuC"/>
</dbReference>
<comment type="subcellular location">
    <subcellularLocation>
        <location evidence="1">Cell membrane</location>
        <topology evidence="1">Multi-pass membrane protein</topology>
    </subcellularLocation>
</comment>
<feature type="transmembrane region" description="Helical" evidence="8">
    <location>
        <begin position="181"/>
        <end position="200"/>
    </location>
</feature>
<gene>
    <name evidence="9" type="ORF">ACFPYI_08440</name>
</gene>
<evidence type="ECO:0000256" key="8">
    <source>
        <dbReference type="SAM" id="Phobius"/>
    </source>
</evidence>
<evidence type="ECO:0000256" key="1">
    <source>
        <dbReference type="ARBA" id="ARBA00004651"/>
    </source>
</evidence>
<feature type="transmembrane region" description="Helical" evidence="8">
    <location>
        <begin position="212"/>
        <end position="238"/>
    </location>
</feature>
<feature type="transmembrane region" description="Helical" evidence="8">
    <location>
        <begin position="342"/>
        <end position="363"/>
    </location>
</feature>
<evidence type="ECO:0000256" key="6">
    <source>
        <dbReference type="ARBA" id="ARBA00022989"/>
    </source>
</evidence>